<keyword evidence="1" id="KW-0175">Coiled coil</keyword>
<dbReference type="EMBL" id="BARS01048841">
    <property type="protein sequence ID" value="GAG28356.1"/>
    <property type="molecule type" value="Genomic_DNA"/>
</dbReference>
<evidence type="ECO:0000313" key="2">
    <source>
        <dbReference type="EMBL" id="GAG28356.1"/>
    </source>
</evidence>
<feature type="non-terminal residue" evidence="2">
    <location>
        <position position="203"/>
    </location>
</feature>
<organism evidence="2">
    <name type="scientific">marine sediment metagenome</name>
    <dbReference type="NCBI Taxonomy" id="412755"/>
    <lineage>
        <taxon>unclassified sequences</taxon>
        <taxon>metagenomes</taxon>
        <taxon>ecological metagenomes</taxon>
    </lineage>
</organism>
<dbReference type="AlphaFoldDB" id="X0XU27"/>
<comment type="caution">
    <text evidence="2">The sequence shown here is derived from an EMBL/GenBank/DDBJ whole genome shotgun (WGS) entry which is preliminary data.</text>
</comment>
<proteinExistence type="predicted"/>
<gene>
    <name evidence="2" type="ORF">S01H1_73120</name>
</gene>
<sequence>MRVDAYNFPRVAKIMQAIDEEALKDLEGRGVKLSNRVQKLEEQVASLQRIEKNFVDEIRRTTRGKSSLQSLEDQRADLQPFTNTFSQNFVLVVLDLARGLRQAWGNIQEWTDDLRPRELMLIPEDEGAEQSSYEKLQQRAAEFQLNQGVADDFTTACIEIGSGQRSLVGMMDTIIRLLDGYFARLQRRHSQDGIKVHVSPIVT</sequence>
<feature type="coiled-coil region" evidence="1">
    <location>
        <begin position="23"/>
        <end position="57"/>
    </location>
</feature>
<name>X0XU27_9ZZZZ</name>
<protein>
    <submittedName>
        <fullName evidence="2">Uncharacterized protein</fullName>
    </submittedName>
</protein>
<accession>X0XU27</accession>
<reference evidence="2" key="1">
    <citation type="journal article" date="2014" name="Front. Microbiol.">
        <title>High frequency of phylogenetically diverse reductive dehalogenase-homologous genes in deep subseafloor sedimentary metagenomes.</title>
        <authorList>
            <person name="Kawai M."/>
            <person name="Futagami T."/>
            <person name="Toyoda A."/>
            <person name="Takaki Y."/>
            <person name="Nishi S."/>
            <person name="Hori S."/>
            <person name="Arai W."/>
            <person name="Tsubouchi T."/>
            <person name="Morono Y."/>
            <person name="Uchiyama I."/>
            <person name="Ito T."/>
            <person name="Fujiyama A."/>
            <person name="Inagaki F."/>
            <person name="Takami H."/>
        </authorList>
    </citation>
    <scope>NUCLEOTIDE SEQUENCE</scope>
    <source>
        <strain evidence="2">Expedition CK06-06</strain>
    </source>
</reference>
<evidence type="ECO:0000256" key="1">
    <source>
        <dbReference type="SAM" id="Coils"/>
    </source>
</evidence>